<name>A0ABP7R3J4_9PSEU</name>
<evidence type="ECO:0000313" key="3">
    <source>
        <dbReference type="Proteomes" id="UP001501747"/>
    </source>
</evidence>
<sequence length="57" mass="5948">MTEDDPETAFGEAVASARSSGREISPEGVAAVRAVAYGEITVEEAIAQRIAALTRPE</sequence>
<feature type="region of interest" description="Disordered" evidence="1">
    <location>
        <begin position="1"/>
        <end position="25"/>
    </location>
</feature>
<organism evidence="2 3">
    <name type="scientific">Allokutzneria multivorans</name>
    <dbReference type="NCBI Taxonomy" id="1142134"/>
    <lineage>
        <taxon>Bacteria</taxon>
        <taxon>Bacillati</taxon>
        <taxon>Actinomycetota</taxon>
        <taxon>Actinomycetes</taxon>
        <taxon>Pseudonocardiales</taxon>
        <taxon>Pseudonocardiaceae</taxon>
        <taxon>Allokutzneria</taxon>
    </lineage>
</organism>
<comment type="caution">
    <text evidence="2">The sequence shown here is derived from an EMBL/GenBank/DDBJ whole genome shotgun (WGS) entry which is preliminary data.</text>
</comment>
<gene>
    <name evidence="2" type="ORF">GCM10022247_08920</name>
</gene>
<dbReference type="RefSeq" id="WP_344871230.1">
    <property type="nucleotide sequence ID" value="NZ_BAABAL010000005.1"/>
</dbReference>
<evidence type="ECO:0000256" key="1">
    <source>
        <dbReference type="SAM" id="MobiDB-lite"/>
    </source>
</evidence>
<evidence type="ECO:0008006" key="4">
    <source>
        <dbReference type="Google" id="ProtNLM"/>
    </source>
</evidence>
<dbReference type="InterPro" id="IPR043038">
    <property type="entry name" value="VbhA_sf"/>
</dbReference>
<dbReference type="EMBL" id="BAABAL010000005">
    <property type="protein sequence ID" value="GAA3992052.1"/>
    <property type="molecule type" value="Genomic_DNA"/>
</dbReference>
<keyword evidence="3" id="KW-1185">Reference proteome</keyword>
<dbReference type="Gene3D" id="1.10.8.1050">
    <property type="entry name" value="Antitoxin VbhA-like"/>
    <property type="match status" value="1"/>
</dbReference>
<evidence type="ECO:0000313" key="2">
    <source>
        <dbReference type="EMBL" id="GAA3992052.1"/>
    </source>
</evidence>
<protein>
    <recommendedName>
        <fullName evidence="4">Antitoxin VbhA domain-containing protein</fullName>
    </recommendedName>
</protein>
<accession>A0ABP7R3J4</accession>
<dbReference type="Proteomes" id="UP001501747">
    <property type="component" value="Unassembled WGS sequence"/>
</dbReference>
<reference evidence="3" key="1">
    <citation type="journal article" date="2019" name="Int. J. Syst. Evol. Microbiol.">
        <title>The Global Catalogue of Microorganisms (GCM) 10K type strain sequencing project: providing services to taxonomists for standard genome sequencing and annotation.</title>
        <authorList>
            <consortium name="The Broad Institute Genomics Platform"/>
            <consortium name="The Broad Institute Genome Sequencing Center for Infectious Disease"/>
            <person name="Wu L."/>
            <person name="Ma J."/>
        </authorList>
    </citation>
    <scope>NUCLEOTIDE SEQUENCE [LARGE SCALE GENOMIC DNA]</scope>
    <source>
        <strain evidence="3">JCM 17342</strain>
    </source>
</reference>
<proteinExistence type="predicted"/>